<evidence type="ECO:0000259" key="3">
    <source>
        <dbReference type="Pfam" id="PF13023"/>
    </source>
</evidence>
<evidence type="ECO:0000313" key="5">
    <source>
        <dbReference type="Proteomes" id="UP000325289"/>
    </source>
</evidence>
<dbReference type="PANTHER" id="PTHR11845">
    <property type="entry name" value="5'-DEOXYNUCLEOTIDASE HDDC2"/>
    <property type="match status" value="1"/>
</dbReference>
<dbReference type="SUPFAM" id="SSF109604">
    <property type="entry name" value="HD-domain/PDEase-like"/>
    <property type="match status" value="1"/>
</dbReference>
<dbReference type="GO" id="GO:0046872">
    <property type="term" value="F:metal ion binding"/>
    <property type="evidence" value="ECO:0007669"/>
    <property type="project" value="UniProtKB-KW"/>
</dbReference>
<accession>A0A1I1UCK9</accession>
<dbReference type="Pfam" id="PF13023">
    <property type="entry name" value="HD_3"/>
    <property type="match status" value="1"/>
</dbReference>
<evidence type="ECO:0000313" key="4">
    <source>
        <dbReference type="EMBL" id="SFD68345.1"/>
    </source>
</evidence>
<organism evidence="4 5">
    <name type="scientific">Roseivivax sediminis</name>
    <dbReference type="NCBI Taxonomy" id="936889"/>
    <lineage>
        <taxon>Bacteria</taxon>
        <taxon>Pseudomonadati</taxon>
        <taxon>Pseudomonadota</taxon>
        <taxon>Alphaproteobacteria</taxon>
        <taxon>Rhodobacterales</taxon>
        <taxon>Roseobacteraceae</taxon>
        <taxon>Roseivivax</taxon>
    </lineage>
</organism>
<dbReference type="PANTHER" id="PTHR11845:SF13">
    <property type="entry name" value="5'-DEOXYNUCLEOTIDASE HDDC2"/>
    <property type="match status" value="1"/>
</dbReference>
<keyword evidence="5" id="KW-1185">Reference proteome</keyword>
<dbReference type="GO" id="GO:0005737">
    <property type="term" value="C:cytoplasm"/>
    <property type="evidence" value="ECO:0007669"/>
    <property type="project" value="TreeGrafter"/>
</dbReference>
<protein>
    <submittedName>
        <fullName evidence="4">Putative hydrolases of HD superfamily</fullName>
    </submittedName>
</protein>
<dbReference type="InterPro" id="IPR006674">
    <property type="entry name" value="HD_domain"/>
</dbReference>
<reference evidence="4 5" key="1">
    <citation type="submission" date="2016-10" db="EMBL/GenBank/DDBJ databases">
        <authorList>
            <person name="Varghese N."/>
            <person name="Submissions S."/>
        </authorList>
    </citation>
    <scope>NUCLEOTIDE SEQUENCE [LARGE SCALE GENOMIC DNA]</scope>
    <source>
        <strain evidence="5">YIM D21,KCTC 23444,ACCC 10710</strain>
    </source>
</reference>
<dbReference type="EMBL" id="FOMS01000002">
    <property type="protein sequence ID" value="SFD68345.1"/>
    <property type="molecule type" value="Genomic_DNA"/>
</dbReference>
<keyword evidence="2 4" id="KW-0378">Hydrolase</keyword>
<dbReference type="RefSeq" id="WP_149754666.1">
    <property type="nucleotide sequence ID" value="NZ_FOMS01000002.1"/>
</dbReference>
<dbReference type="GO" id="GO:0002953">
    <property type="term" value="F:5'-deoxynucleotidase activity"/>
    <property type="evidence" value="ECO:0007669"/>
    <property type="project" value="InterPro"/>
</dbReference>
<dbReference type="Proteomes" id="UP000325289">
    <property type="component" value="Unassembled WGS sequence"/>
</dbReference>
<sequence>MDTATDRLTGIVAFLQGAERLKDTLRSGHTGQGRRESVAEHSWRLCLFAMLLERDTDVDLLKLLKLCVIHDLGEAISGDVPATDQCAGDGREARERADFLTLCAPLPEDLRTEMAALWDEYAGAASPEARMAKGLDKIETILQHVAGSNPDDFDYAFNLDYGRARTEADPILKALRELADRATRARMDGG</sequence>
<dbReference type="AlphaFoldDB" id="A0A1I1UCK9"/>
<dbReference type="InterPro" id="IPR039356">
    <property type="entry name" value="YfbR/HDDC2"/>
</dbReference>
<evidence type="ECO:0000256" key="2">
    <source>
        <dbReference type="ARBA" id="ARBA00022801"/>
    </source>
</evidence>
<dbReference type="Gene3D" id="1.10.3210.10">
    <property type="entry name" value="Hypothetical protein af1432"/>
    <property type="match status" value="1"/>
</dbReference>
<proteinExistence type="predicted"/>
<gene>
    <name evidence="4" type="ORF">SAMN04515678_102270</name>
</gene>
<evidence type="ECO:0000256" key="1">
    <source>
        <dbReference type="ARBA" id="ARBA00022723"/>
    </source>
</evidence>
<keyword evidence="1" id="KW-0479">Metal-binding</keyword>
<dbReference type="OrthoDB" id="9796032at2"/>
<name>A0A1I1UCK9_9RHOB</name>
<feature type="domain" description="HD" evidence="3">
    <location>
        <begin position="18"/>
        <end position="173"/>
    </location>
</feature>